<protein>
    <submittedName>
        <fullName evidence="2">Maf1 regulator-domain-containing protein</fullName>
    </submittedName>
</protein>
<dbReference type="Pfam" id="PF09174">
    <property type="entry name" value="Maf1"/>
    <property type="match status" value="1"/>
</dbReference>
<keyword evidence="3" id="KW-1185">Reference proteome</keyword>
<gene>
    <name evidence="2" type="ORF">BDP27DRAFT_1329119</name>
</gene>
<dbReference type="EMBL" id="JADNRY010000076">
    <property type="protein sequence ID" value="KAF9067189.1"/>
    <property type="molecule type" value="Genomic_DNA"/>
</dbReference>
<organism evidence="2 3">
    <name type="scientific">Rhodocollybia butyracea</name>
    <dbReference type="NCBI Taxonomy" id="206335"/>
    <lineage>
        <taxon>Eukaryota</taxon>
        <taxon>Fungi</taxon>
        <taxon>Dikarya</taxon>
        <taxon>Basidiomycota</taxon>
        <taxon>Agaricomycotina</taxon>
        <taxon>Agaricomycetes</taxon>
        <taxon>Agaricomycetidae</taxon>
        <taxon>Agaricales</taxon>
        <taxon>Marasmiineae</taxon>
        <taxon>Omphalotaceae</taxon>
        <taxon>Rhodocollybia</taxon>
    </lineage>
</organism>
<proteinExistence type="predicted"/>
<evidence type="ECO:0000313" key="2">
    <source>
        <dbReference type="EMBL" id="KAF9067189.1"/>
    </source>
</evidence>
<evidence type="ECO:0000313" key="3">
    <source>
        <dbReference type="Proteomes" id="UP000772434"/>
    </source>
</evidence>
<dbReference type="GO" id="GO:0000994">
    <property type="term" value="F:RNA polymerase III core binding"/>
    <property type="evidence" value="ECO:0007669"/>
    <property type="project" value="TreeGrafter"/>
</dbReference>
<feature type="region of interest" description="Disordered" evidence="1">
    <location>
        <begin position="295"/>
        <end position="323"/>
    </location>
</feature>
<dbReference type="InterPro" id="IPR038564">
    <property type="entry name" value="Maf1_sf"/>
</dbReference>
<dbReference type="InterPro" id="IPR015257">
    <property type="entry name" value="Maf1"/>
</dbReference>
<evidence type="ECO:0000256" key="1">
    <source>
        <dbReference type="SAM" id="MobiDB-lite"/>
    </source>
</evidence>
<dbReference type="GO" id="GO:0005634">
    <property type="term" value="C:nucleus"/>
    <property type="evidence" value="ECO:0007669"/>
    <property type="project" value="TreeGrafter"/>
</dbReference>
<sequence>MKFIELPSLTALASSLSHQGPECNVSVRLEAYSCKNIKRDKRLFRDLEKVYWDDMGLLEGMKYDPSEEGSKSLPSEAASSPSHSFLAQAHSSLPTPFGPLGSPQSRKTLYLLIATLNVAFPDYIFDSVKPSSFVHLESGAQILNALSTTLLASRSSMGSPNSGMAYGAYPAAQGLGFGVAHGSPDSPYDFVKESPSSVLSGTHPEVYALLDDVIGPLDECEVYEYVPEPEEDPNVGEGEDDNEEDSDFEEQLEEDYPLDDEHVFALDEDMSETRSTPTPNTPRDAALATSTSFMSPFHEGYRPRPSTRSGLTSSPRFSSSLLSSSYPPTTPTLPFSAGNPLLWSSHWFFLNRKQKRILYVSVWARKRSFGSRRTPVNKEYFVFGNEPMYRLHASAAGRNGRIHQFSESDESDGSPVYMKFPSVKERFLGWEGAAGAGARALGLDD</sequence>
<dbReference type="GO" id="GO:0016480">
    <property type="term" value="P:negative regulation of transcription by RNA polymerase III"/>
    <property type="evidence" value="ECO:0007669"/>
    <property type="project" value="InterPro"/>
</dbReference>
<dbReference type="PANTHER" id="PTHR22504">
    <property type="entry name" value="REPRESSOR OF RNA POLYMERASE III TRANSCRIPTION MAF1"/>
    <property type="match status" value="1"/>
</dbReference>
<dbReference type="PANTHER" id="PTHR22504:SF0">
    <property type="entry name" value="REPRESSOR OF RNA POLYMERASE III TRANSCRIPTION MAF1 HOMOLOG"/>
    <property type="match status" value="1"/>
</dbReference>
<dbReference type="OrthoDB" id="277029at2759"/>
<feature type="region of interest" description="Disordered" evidence="1">
    <location>
        <begin position="227"/>
        <end position="257"/>
    </location>
</feature>
<name>A0A9P5U5Y4_9AGAR</name>
<dbReference type="Gene3D" id="3.40.1000.50">
    <property type="entry name" value="Repressor of RNA polymerase III transcription Maf1"/>
    <property type="match status" value="2"/>
</dbReference>
<accession>A0A9P5U5Y4</accession>
<comment type="caution">
    <text evidence="2">The sequence shown here is derived from an EMBL/GenBank/DDBJ whole genome shotgun (WGS) entry which is preliminary data.</text>
</comment>
<feature type="compositionally biased region" description="Low complexity" evidence="1">
    <location>
        <begin position="309"/>
        <end position="323"/>
    </location>
</feature>
<reference evidence="2" key="1">
    <citation type="submission" date="2020-11" db="EMBL/GenBank/DDBJ databases">
        <authorList>
            <consortium name="DOE Joint Genome Institute"/>
            <person name="Ahrendt S."/>
            <person name="Riley R."/>
            <person name="Andreopoulos W."/>
            <person name="Labutti K."/>
            <person name="Pangilinan J."/>
            <person name="Ruiz-Duenas F.J."/>
            <person name="Barrasa J.M."/>
            <person name="Sanchez-Garcia M."/>
            <person name="Camarero S."/>
            <person name="Miyauchi S."/>
            <person name="Serrano A."/>
            <person name="Linde D."/>
            <person name="Babiker R."/>
            <person name="Drula E."/>
            <person name="Ayuso-Fernandez I."/>
            <person name="Pacheco R."/>
            <person name="Padilla G."/>
            <person name="Ferreira P."/>
            <person name="Barriuso J."/>
            <person name="Kellner H."/>
            <person name="Castanera R."/>
            <person name="Alfaro M."/>
            <person name="Ramirez L."/>
            <person name="Pisabarro A.G."/>
            <person name="Kuo A."/>
            <person name="Tritt A."/>
            <person name="Lipzen A."/>
            <person name="He G."/>
            <person name="Yan M."/>
            <person name="Ng V."/>
            <person name="Cullen D."/>
            <person name="Martin F."/>
            <person name="Rosso M.-N."/>
            <person name="Henrissat B."/>
            <person name="Hibbett D."/>
            <person name="Martinez A.T."/>
            <person name="Grigoriev I.V."/>
        </authorList>
    </citation>
    <scope>NUCLEOTIDE SEQUENCE</scope>
    <source>
        <strain evidence="2">AH 40177</strain>
    </source>
</reference>
<dbReference type="AlphaFoldDB" id="A0A9P5U5Y4"/>
<dbReference type="Proteomes" id="UP000772434">
    <property type="component" value="Unassembled WGS sequence"/>
</dbReference>
<feature type="region of interest" description="Disordered" evidence="1">
    <location>
        <begin position="270"/>
        <end position="289"/>
    </location>
</feature>